<sequence>MPLSEKNQAELLKDILNNHQSDCCGSVAECEQVERIVKSLMVNSSVKENVKAVLQEIYSYSQNGINSSDLDQYITSHQGQLSQWVDEIDKFS</sequence>
<dbReference type="InterPro" id="IPR025547">
    <property type="entry name" value="YtzH"/>
</dbReference>
<evidence type="ECO:0000313" key="2">
    <source>
        <dbReference type="Proteomes" id="UP000264541"/>
    </source>
</evidence>
<comment type="caution">
    <text evidence="1">The sequence shown here is derived from an EMBL/GenBank/DDBJ whole genome shotgun (WGS) entry which is preliminary data.</text>
</comment>
<evidence type="ECO:0008006" key="3">
    <source>
        <dbReference type="Google" id="ProtNLM"/>
    </source>
</evidence>
<protein>
    <recommendedName>
        <fullName evidence="3">YtzH-like protein</fullName>
    </recommendedName>
</protein>
<dbReference type="Pfam" id="PF14165">
    <property type="entry name" value="YtzH"/>
    <property type="match status" value="1"/>
</dbReference>
<accession>A0A372LNC3</accession>
<evidence type="ECO:0000313" key="1">
    <source>
        <dbReference type="EMBL" id="RFU68727.1"/>
    </source>
</evidence>
<gene>
    <name evidence="1" type="ORF">D0469_11355</name>
</gene>
<dbReference type="Proteomes" id="UP000264541">
    <property type="component" value="Unassembled WGS sequence"/>
</dbReference>
<reference evidence="1 2" key="1">
    <citation type="submission" date="2018-08" db="EMBL/GenBank/DDBJ databases">
        <title>Bacillus chawlae sp. nov., Bacillus glennii sp. nov., and Bacillus saganii sp. nov. Isolated from the Vehicle Assembly Building at Kennedy Space Center where the Viking Spacecraft were Assembled.</title>
        <authorList>
            <person name="Seuylemezian A."/>
            <person name="Vaishampayan P."/>
        </authorList>
    </citation>
    <scope>NUCLEOTIDE SEQUENCE [LARGE SCALE GENOMIC DNA]</scope>
    <source>
        <strain evidence="1 2">V47-23a</strain>
    </source>
</reference>
<organism evidence="1 2">
    <name type="scientific">Peribacillus saganii</name>
    <dbReference type="NCBI Taxonomy" id="2303992"/>
    <lineage>
        <taxon>Bacteria</taxon>
        <taxon>Bacillati</taxon>
        <taxon>Bacillota</taxon>
        <taxon>Bacilli</taxon>
        <taxon>Bacillales</taxon>
        <taxon>Bacillaceae</taxon>
        <taxon>Peribacillus</taxon>
    </lineage>
</organism>
<dbReference type="EMBL" id="QVTE01000031">
    <property type="protein sequence ID" value="RFU68727.1"/>
    <property type="molecule type" value="Genomic_DNA"/>
</dbReference>
<proteinExistence type="predicted"/>
<dbReference type="OrthoDB" id="2968867at2"/>
<keyword evidence="2" id="KW-1185">Reference proteome</keyword>
<dbReference type="RefSeq" id="WP_117326867.1">
    <property type="nucleotide sequence ID" value="NZ_QVTE01000031.1"/>
</dbReference>
<dbReference type="AlphaFoldDB" id="A0A372LNC3"/>
<name>A0A372LNC3_9BACI</name>